<reference evidence="2 3" key="1">
    <citation type="submission" date="2016-07" db="EMBL/GenBank/DDBJ databases">
        <title>Pervasive Adenine N6-methylation of Active Genes in Fungi.</title>
        <authorList>
            <consortium name="DOE Joint Genome Institute"/>
            <person name="Mondo S.J."/>
            <person name="Dannebaum R.O."/>
            <person name="Kuo R.C."/>
            <person name="Labutti K."/>
            <person name="Haridas S."/>
            <person name="Kuo A."/>
            <person name="Salamov A."/>
            <person name="Ahrendt S.R."/>
            <person name="Lipzen A."/>
            <person name="Sullivan W."/>
            <person name="Andreopoulos W.B."/>
            <person name="Clum A."/>
            <person name="Lindquist E."/>
            <person name="Daum C."/>
            <person name="Ramamoorthy G.K."/>
            <person name="Gryganskyi A."/>
            <person name="Culley D."/>
            <person name="Magnuson J.K."/>
            <person name="James T.Y."/>
            <person name="O'Malley M.A."/>
            <person name="Stajich J.E."/>
            <person name="Spatafora J.W."/>
            <person name="Visel A."/>
            <person name="Grigoriev I.V."/>
        </authorList>
    </citation>
    <scope>NUCLEOTIDE SEQUENCE [LARGE SCALE GENOMIC DNA]</scope>
    <source>
        <strain evidence="2 3">PL171</strain>
    </source>
</reference>
<keyword evidence="3" id="KW-1185">Reference proteome</keyword>
<dbReference type="Proteomes" id="UP000193411">
    <property type="component" value="Unassembled WGS sequence"/>
</dbReference>
<evidence type="ECO:0000256" key="1">
    <source>
        <dbReference type="PROSITE-ProRule" id="PRU00339"/>
    </source>
</evidence>
<protein>
    <submittedName>
        <fullName evidence="2">Uncharacterized protein</fullName>
    </submittedName>
</protein>
<comment type="caution">
    <text evidence="2">The sequence shown here is derived from an EMBL/GenBank/DDBJ whole genome shotgun (WGS) entry which is preliminary data.</text>
</comment>
<proteinExistence type="predicted"/>
<evidence type="ECO:0000313" key="2">
    <source>
        <dbReference type="EMBL" id="ORZ30176.1"/>
    </source>
</evidence>
<sequence length="252" mass="27493">MYRTAISRIFTSTAPAMSAVRHPVLQVFMCRAAGVAALTHGASLLATKTQSYATATGPKETDQAISLFNEGNQALQADKPHLALAKYLESIQLHPTAEALFNAGNVYLQMGRPEDALRMYQQSLDLAEHPDTLINMANVTFLIQKNPAGAMDLYRRAAKAHKAMSGNPMSEDERKAHGEIWFNFGCVADAAASQMTLPDKLAEAVESWNEAESAFGKAAARGIERADMLQKNVQIKRVAKLKEWQKKGAESS</sequence>
<dbReference type="Gene3D" id="1.25.40.10">
    <property type="entry name" value="Tetratricopeptide repeat domain"/>
    <property type="match status" value="1"/>
</dbReference>
<dbReference type="InterPro" id="IPR019734">
    <property type="entry name" value="TPR_rpt"/>
</dbReference>
<dbReference type="AlphaFoldDB" id="A0A1Y2H6H6"/>
<dbReference type="PROSITE" id="PS50293">
    <property type="entry name" value="TPR_REGION"/>
    <property type="match status" value="1"/>
</dbReference>
<dbReference type="PROSITE" id="PS50005">
    <property type="entry name" value="TPR"/>
    <property type="match status" value="1"/>
</dbReference>
<dbReference type="SMART" id="SM00028">
    <property type="entry name" value="TPR"/>
    <property type="match status" value="2"/>
</dbReference>
<dbReference type="InterPro" id="IPR011990">
    <property type="entry name" value="TPR-like_helical_dom_sf"/>
</dbReference>
<gene>
    <name evidence="2" type="ORF">BCR44DRAFT_43223</name>
</gene>
<dbReference type="Pfam" id="PF13424">
    <property type="entry name" value="TPR_12"/>
    <property type="match status" value="1"/>
</dbReference>
<organism evidence="2 3">
    <name type="scientific">Catenaria anguillulae PL171</name>
    <dbReference type="NCBI Taxonomy" id="765915"/>
    <lineage>
        <taxon>Eukaryota</taxon>
        <taxon>Fungi</taxon>
        <taxon>Fungi incertae sedis</taxon>
        <taxon>Blastocladiomycota</taxon>
        <taxon>Blastocladiomycetes</taxon>
        <taxon>Blastocladiales</taxon>
        <taxon>Catenariaceae</taxon>
        <taxon>Catenaria</taxon>
    </lineage>
</organism>
<dbReference type="EMBL" id="MCFL01000098">
    <property type="protein sequence ID" value="ORZ30176.1"/>
    <property type="molecule type" value="Genomic_DNA"/>
</dbReference>
<name>A0A1Y2H6H6_9FUNG</name>
<feature type="repeat" description="TPR" evidence="1">
    <location>
        <begin position="97"/>
        <end position="130"/>
    </location>
</feature>
<evidence type="ECO:0000313" key="3">
    <source>
        <dbReference type="Proteomes" id="UP000193411"/>
    </source>
</evidence>
<dbReference type="OrthoDB" id="1926212at2759"/>
<dbReference type="STRING" id="765915.A0A1Y2H6H6"/>
<accession>A0A1Y2H6H6</accession>
<dbReference type="SUPFAM" id="SSF48452">
    <property type="entry name" value="TPR-like"/>
    <property type="match status" value="1"/>
</dbReference>
<keyword evidence="1" id="KW-0802">TPR repeat</keyword>